<dbReference type="PANTHER" id="PTHR36849:SF1">
    <property type="entry name" value="CYTOPLASMIC PROTEIN"/>
    <property type="match status" value="1"/>
</dbReference>
<evidence type="ECO:0000313" key="2">
    <source>
        <dbReference type="Proteomes" id="UP000182077"/>
    </source>
</evidence>
<evidence type="ECO:0008006" key="3">
    <source>
        <dbReference type="Google" id="ProtNLM"/>
    </source>
</evidence>
<dbReference type="Proteomes" id="UP000182077">
    <property type="component" value="Unassembled WGS sequence"/>
</dbReference>
<dbReference type="EMBL" id="JXKQ01000003">
    <property type="protein sequence ID" value="OJG46298.1"/>
    <property type="molecule type" value="Genomic_DNA"/>
</dbReference>
<keyword evidence="2" id="KW-1185">Reference proteome</keyword>
<dbReference type="InterPro" id="IPR052552">
    <property type="entry name" value="YeaO-like"/>
</dbReference>
<comment type="caution">
    <text evidence="1">The sequence shown here is derived from an EMBL/GenBank/DDBJ whole genome shotgun (WGS) entry which is preliminary data.</text>
</comment>
<dbReference type="RefSeq" id="WP_071857380.1">
    <property type="nucleotide sequence ID" value="NZ_JBHSHK010000001.1"/>
</dbReference>
<sequence length="117" mass="13873">MLQIKRAYLAPNKTDGYRVLVDRIWPRGKSKENEKIDCWLKEIAPSTDLRKWFNHEAEKYTQFKSNYLAELQNDPQKKALKELKEILSQHETVTLVYGAKNEEQNNAQVLYELLTKF</sequence>
<accession>A0A1L8TQ42</accession>
<reference evidence="1 2" key="1">
    <citation type="submission" date="2014-12" db="EMBL/GenBank/DDBJ databases">
        <title>Draft genome sequences of 29 type strains of Enterococci.</title>
        <authorList>
            <person name="Zhong Z."/>
            <person name="Sun Z."/>
            <person name="Liu W."/>
            <person name="Zhang W."/>
            <person name="Zhang H."/>
        </authorList>
    </citation>
    <scope>NUCLEOTIDE SEQUENCE [LARGE SCALE GENOMIC DNA]</scope>
    <source>
        <strain evidence="1 2">DSM 17122</strain>
    </source>
</reference>
<proteinExistence type="predicted"/>
<name>A0A1L8TQ42_9ENTE</name>
<dbReference type="AlphaFoldDB" id="A0A1L8TQ42"/>
<gene>
    <name evidence="1" type="ORF">RV04_GL001464</name>
</gene>
<dbReference type="STRING" id="249189.RV04_GL001464"/>
<dbReference type="PANTHER" id="PTHR36849">
    <property type="entry name" value="CYTOPLASMIC PROTEIN-RELATED"/>
    <property type="match status" value="1"/>
</dbReference>
<organism evidence="1 2">
    <name type="scientific">Enterococcus hermanniensis</name>
    <dbReference type="NCBI Taxonomy" id="249189"/>
    <lineage>
        <taxon>Bacteria</taxon>
        <taxon>Bacillati</taxon>
        <taxon>Bacillota</taxon>
        <taxon>Bacilli</taxon>
        <taxon>Lactobacillales</taxon>
        <taxon>Enterococcaceae</taxon>
        <taxon>Enterococcus</taxon>
    </lineage>
</organism>
<dbReference type="Pfam" id="PF22752">
    <property type="entry name" value="DUF488-N3i"/>
    <property type="match status" value="1"/>
</dbReference>
<evidence type="ECO:0000313" key="1">
    <source>
        <dbReference type="EMBL" id="OJG46298.1"/>
    </source>
</evidence>
<protein>
    <recommendedName>
        <fullName evidence="3">MarR family transcriptional regulator</fullName>
    </recommendedName>
</protein>
<dbReference type="OrthoDB" id="9790745at2"/>